<evidence type="ECO:0000313" key="2">
    <source>
        <dbReference type="EMBL" id="MDN5217275.1"/>
    </source>
</evidence>
<gene>
    <name evidence="2" type="ORF">QQ020_34700</name>
</gene>
<organism evidence="2 3">
    <name type="scientific">Agaribacillus aureus</name>
    <dbReference type="NCBI Taxonomy" id="3051825"/>
    <lineage>
        <taxon>Bacteria</taxon>
        <taxon>Pseudomonadati</taxon>
        <taxon>Bacteroidota</taxon>
        <taxon>Cytophagia</taxon>
        <taxon>Cytophagales</taxon>
        <taxon>Splendidivirgaceae</taxon>
        <taxon>Agaribacillus</taxon>
    </lineage>
</organism>
<proteinExistence type="predicted"/>
<sequence>MSRLQAIENALSAINETVFQELCDSFLALRNTNYSALSRVGSQSGKQKSTKGTPDTFLLLPSGKYIFVEHSTNISAGLSKLKDDIDKCLDSEKTGIPLSQIAEIILCINFNLKSNETQELVSLLKDTRIVLTIYTLDSLSIELHLNHRDLTHQYLELPLDTGQIVSIEKFIDEYNRASGGISTPIDNTFLYREQEIKELKEGIHSNDFIILTGAPGVGKTKLALEGIKSFLTENLEFGAYCVSYKSHTLLDDLFQYLSSDKDYILFVDDANRIDAFNQITGFYKASRMGKLKVIITVRDYAFQEIGILCQEFAPKRMDIVKFTDEQIIKIVSAEPFKTNQYYHRQITHIADGNPRIAIMSALLANEKMDIYALNDVSDLFEKYFSAFVKDKGEFAKNLNIKCLGLIAFFYTIPYKNKEIVSSILAHFEINYPSFIDVIDKLDKLELVEIQFEHVKIPEQNLSTYFFYKAFIKDRLLSFETLLRNYYESNKDRFKDCVFPANNTFGAKNVMDKLQPFLRNYWKFVQNDEEKGFNFLSTFWLYLSDETFEFIYNLVEKLPESNSENYEVAYENNAFSYNRNNIIDLIENFFRFQKKELKDAIQLAFEYVRKKPENLPELIYAIRGNLIFDEDDEPHRFERQSNLFKILLDGLHKKNTLYTKAFYELSKTFLKYQHDHTKVGRHHSFYMYQYQLPNNQFIQKFRANIWNAVNENYSTYPDESFSLLEDYGANPDVIEGIMEFDIPFVLDIIENHFTIESFDHCKYVQDQVRWFKRNSMSHPSFESLIHSFRNSTYETYLKIDWDRLRDREQYEFEDYREYERLKEEEIRTSFVLKNGEEVDDFLKAFFFLKEKAKNEWNYNNSLDFVVDENYKHNPKIGLVLLSKITEEDNKLNYIPRAIFRNHLKTDVAAKEIWLVLQKRDFNLKPHWELSFYDYLDEVLLDKKYVSTLIDTISSMQGSSTIHFHRLQRFLSVEPNLFKIILRKIVERNDKGAKLRVWMDFFSTHFVNLGNDVDLIKKAYIQQNRIQNHFDNEGKGLLNILKKAPQFLIEYIDNLLSDGHRRVGGNRRLGFIWKVADIESTLVDVFELVIKKKPYFGILDHFCNSFFRNIPEGLDKKAKEFLIEYVKQNHNDHEKMNVIVDIARHSMKDIFDDILLLFVSLNQDVEVFSKIWWRGNGGSYSGDVIIGDMEAADWRNILSIVEKSDIGIKLIPIKTFINEKVQSALRRGDWERKRRFLERY</sequence>
<dbReference type="GO" id="GO:0005524">
    <property type="term" value="F:ATP binding"/>
    <property type="evidence" value="ECO:0007669"/>
    <property type="project" value="UniProtKB-KW"/>
</dbReference>
<reference evidence="2" key="1">
    <citation type="submission" date="2023-06" db="EMBL/GenBank/DDBJ databases">
        <title>Genomic of Agaribacillus aureum.</title>
        <authorList>
            <person name="Wang G."/>
        </authorList>
    </citation>
    <scope>NUCLEOTIDE SEQUENCE</scope>
    <source>
        <strain evidence="2">BMA12</strain>
    </source>
</reference>
<evidence type="ECO:0000313" key="3">
    <source>
        <dbReference type="Proteomes" id="UP001172083"/>
    </source>
</evidence>
<dbReference type="InterPro" id="IPR027417">
    <property type="entry name" value="P-loop_NTPase"/>
</dbReference>
<dbReference type="Gene3D" id="3.40.50.300">
    <property type="entry name" value="P-loop containing nucleotide triphosphate hydrolases"/>
    <property type="match status" value="1"/>
</dbReference>
<dbReference type="RefSeq" id="WP_346762612.1">
    <property type="nucleotide sequence ID" value="NZ_JAUJEB010000015.1"/>
</dbReference>
<dbReference type="Proteomes" id="UP001172083">
    <property type="component" value="Unassembled WGS sequence"/>
</dbReference>
<name>A0ABT8LHK3_9BACT</name>
<accession>A0ABT8LHK3</accession>
<feature type="domain" description="Novel STAND NTPase 3" evidence="1">
    <location>
        <begin position="194"/>
        <end position="315"/>
    </location>
</feature>
<dbReference type="InterPro" id="IPR049050">
    <property type="entry name" value="nSTAND3"/>
</dbReference>
<comment type="caution">
    <text evidence="2">The sequence shown here is derived from an EMBL/GenBank/DDBJ whole genome shotgun (WGS) entry which is preliminary data.</text>
</comment>
<keyword evidence="2" id="KW-0067">ATP-binding</keyword>
<protein>
    <submittedName>
        <fullName evidence="2">ATP-binding protein</fullName>
    </submittedName>
</protein>
<dbReference type="EMBL" id="JAUJEB010000015">
    <property type="protein sequence ID" value="MDN5217275.1"/>
    <property type="molecule type" value="Genomic_DNA"/>
</dbReference>
<dbReference type="Pfam" id="PF20720">
    <property type="entry name" value="nSTAND3"/>
    <property type="match status" value="1"/>
</dbReference>
<evidence type="ECO:0000259" key="1">
    <source>
        <dbReference type="Pfam" id="PF20720"/>
    </source>
</evidence>
<keyword evidence="2" id="KW-0547">Nucleotide-binding</keyword>
<keyword evidence="3" id="KW-1185">Reference proteome</keyword>
<dbReference type="SUPFAM" id="SSF52540">
    <property type="entry name" value="P-loop containing nucleoside triphosphate hydrolases"/>
    <property type="match status" value="1"/>
</dbReference>